<evidence type="ECO:0000313" key="3">
    <source>
        <dbReference type="EMBL" id="MBQ0934973.1"/>
    </source>
</evidence>
<keyword evidence="2" id="KW-0472">Membrane</keyword>
<evidence type="ECO:0000313" key="4">
    <source>
        <dbReference type="Proteomes" id="UP000672097"/>
    </source>
</evidence>
<organism evidence="3 4">
    <name type="scientific">Ideonella paludis</name>
    <dbReference type="NCBI Taxonomy" id="1233411"/>
    <lineage>
        <taxon>Bacteria</taxon>
        <taxon>Pseudomonadati</taxon>
        <taxon>Pseudomonadota</taxon>
        <taxon>Betaproteobacteria</taxon>
        <taxon>Burkholderiales</taxon>
        <taxon>Sphaerotilaceae</taxon>
        <taxon>Ideonella</taxon>
    </lineage>
</organism>
<feature type="transmembrane region" description="Helical" evidence="2">
    <location>
        <begin position="32"/>
        <end position="48"/>
    </location>
</feature>
<keyword evidence="2" id="KW-1133">Transmembrane helix</keyword>
<feature type="region of interest" description="Disordered" evidence="1">
    <location>
        <begin position="54"/>
        <end position="92"/>
    </location>
</feature>
<dbReference type="NCBIfam" id="TIGR04438">
    <property type="entry name" value="small_Trp_rich"/>
    <property type="match status" value="1"/>
</dbReference>
<accession>A0ABS5DUZ3</accession>
<feature type="compositionally biased region" description="Basic and acidic residues" evidence="1">
    <location>
        <begin position="83"/>
        <end position="92"/>
    </location>
</feature>
<comment type="caution">
    <text evidence="3">The sequence shown here is derived from an EMBL/GenBank/DDBJ whole genome shotgun (WGS) entry which is preliminary data.</text>
</comment>
<keyword evidence="2" id="KW-0812">Transmembrane</keyword>
<keyword evidence="4" id="KW-1185">Reference proteome</keyword>
<protein>
    <submittedName>
        <fullName evidence="3">TIGR04438 family Trp-rich protein</fullName>
    </submittedName>
</protein>
<feature type="compositionally biased region" description="Basic and acidic residues" evidence="1">
    <location>
        <begin position="54"/>
        <end position="68"/>
    </location>
</feature>
<evidence type="ECO:0000256" key="2">
    <source>
        <dbReference type="SAM" id="Phobius"/>
    </source>
</evidence>
<dbReference type="RefSeq" id="WP_210807434.1">
    <property type="nucleotide sequence ID" value="NZ_JAGQDG010000002.1"/>
</dbReference>
<dbReference type="Proteomes" id="UP000672097">
    <property type="component" value="Unassembled WGS sequence"/>
</dbReference>
<sequence>MLFVVAGIAFIAMHFLGVGAPARWNWEVFGDLWKFLSPFLLALAWWHWKDATGRTGKEEMDRDAERKAERHRKTVESLGLGNRRGDASTKDR</sequence>
<reference evidence="3 4" key="1">
    <citation type="submission" date="2021-04" db="EMBL/GenBank/DDBJ databases">
        <title>The genome sequence of type strain Ideonella paludis KCTC 32238.</title>
        <authorList>
            <person name="Liu Y."/>
        </authorList>
    </citation>
    <scope>NUCLEOTIDE SEQUENCE [LARGE SCALE GENOMIC DNA]</scope>
    <source>
        <strain evidence="3 4">KCTC 32238</strain>
    </source>
</reference>
<name>A0ABS5DUZ3_9BURK</name>
<dbReference type="InterPro" id="IPR031044">
    <property type="entry name" value="Small_Trp_rich"/>
</dbReference>
<dbReference type="EMBL" id="JAGQDG010000002">
    <property type="protein sequence ID" value="MBQ0934973.1"/>
    <property type="molecule type" value="Genomic_DNA"/>
</dbReference>
<gene>
    <name evidence="3" type="ORF">KAK11_06530</name>
</gene>
<evidence type="ECO:0000256" key="1">
    <source>
        <dbReference type="SAM" id="MobiDB-lite"/>
    </source>
</evidence>
<proteinExistence type="predicted"/>